<organism evidence="3 4">
    <name type="scientific">Clytia hemisphaerica</name>
    <dbReference type="NCBI Taxonomy" id="252671"/>
    <lineage>
        <taxon>Eukaryota</taxon>
        <taxon>Metazoa</taxon>
        <taxon>Cnidaria</taxon>
        <taxon>Hydrozoa</taxon>
        <taxon>Hydroidolina</taxon>
        <taxon>Leptothecata</taxon>
        <taxon>Obeliida</taxon>
        <taxon>Clytiidae</taxon>
        <taxon>Clytia</taxon>
    </lineage>
</organism>
<keyword evidence="2" id="KW-1133">Transmembrane helix</keyword>
<dbReference type="GeneID" id="136805820"/>
<evidence type="ECO:0000313" key="4">
    <source>
        <dbReference type="Proteomes" id="UP000594262"/>
    </source>
</evidence>
<sequence length="309" mass="34277">MFSYFSFKTVEDKLISQELITENSEKRMKEDESNSTLTASGSTYTNNLTLNESGTSRTGSTYSRHECSKENVISGTGSRYSRHERSKETVISRTGSSYASRGHLQESVTSRTASTYSRHEHPEGVASRTGSPFSSHDRLKENVISRTNSANPNVSVVERNGEDALVSGSNERVNGSQILFHSPKSHKNKQFTEAITSLTDTVLAAVFISIWLFGMIFLVCTLLCCTNQAIASFNGVIIAKDGLPTKIYHYMYGKPEPTWSEYVSLNVHLMLEHIKSVCFKTPPPPPTLSARVARYFQDLLDQAYGITSA</sequence>
<proteinExistence type="predicted"/>
<name>A0A7M5V0P4_9CNID</name>
<evidence type="ECO:0000256" key="2">
    <source>
        <dbReference type="SAM" id="Phobius"/>
    </source>
</evidence>
<dbReference type="EnsemblMetazoa" id="CLYHEMT000456.1">
    <property type="protein sequence ID" value="CLYHEMP000456.1"/>
    <property type="gene ID" value="CLYHEMG000456"/>
</dbReference>
<reference evidence="3" key="1">
    <citation type="submission" date="2021-01" db="UniProtKB">
        <authorList>
            <consortium name="EnsemblMetazoa"/>
        </authorList>
    </citation>
    <scope>IDENTIFICATION</scope>
</reference>
<evidence type="ECO:0000256" key="1">
    <source>
        <dbReference type="SAM" id="MobiDB-lite"/>
    </source>
</evidence>
<feature type="compositionally biased region" description="Polar residues" evidence="1">
    <location>
        <begin position="34"/>
        <end position="52"/>
    </location>
</feature>
<evidence type="ECO:0000313" key="3">
    <source>
        <dbReference type="EnsemblMetazoa" id="CLYHEMP000456.1"/>
    </source>
</evidence>
<feature type="region of interest" description="Disordered" evidence="1">
    <location>
        <begin position="24"/>
        <end position="136"/>
    </location>
</feature>
<dbReference type="RefSeq" id="XP_066918483.1">
    <property type="nucleotide sequence ID" value="XM_067062382.1"/>
</dbReference>
<keyword evidence="4" id="KW-1185">Reference proteome</keyword>
<feature type="compositionally biased region" description="Basic and acidic residues" evidence="1">
    <location>
        <begin position="81"/>
        <end position="90"/>
    </location>
</feature>
<feature type="compositionally biased region" description="Low complexity" evidence="1">
    <location>
        <begin position="53"/>
        <end position="62"/>
    </location>
</feature>
<protein>
    <submittedName>
        <fullName evidence="3">Uncharacterized protein</fullName>
    </submittedName>
</protein>
<keyword evidence="2" id="KW-0812">Transmembrane</keyword>
<dbReference type="Proteomes" id="UP000594262">
    <property type="component" value="Unplaced"/>
</dbReference>
<accession>A0A7M5V0P4</accession>
<dbReference type="AlphaFoldDB" id="A0A7M5V0P4"/>
<feature type="compositionally biased region" description="Polar residues" evidence="1">
    <location>
        <begin position="106"/>
        <end position="116"/>
    </location>
</feature>
<feature type="transmembrane region" description="Helical" evidence="2">
    <location>
        <begin position="202"/>
        <end position="225"/>
    </location>
</feature>
<keyword evidence="2" id="KW-0472">Membrane</keyword>